<evidence type="ECO:0000256" key="1">
    <source>
        <dbReference type="ARBA" id="ARBA00001966"/>
    </source>
</evidence>
<accession>A0A445N3K4</accession>
<dbReference type="PANTHER" id="PTHR43409:SF7">
    <property type="entry name" value="BLL1977 PROTEIN"/>
    <property type="match status" value="1"/>
</dbReference>
<evidence type="ECO:0000256" key="3">
    <source>
        <dbReference type="ARBA" id="ARBA00022679"/>
    </source>
</evidence>
<dbReference type="InterPro" id="IPR036724">
    <property type="entry name" value="Cobalamin-bd_sf"/>
</dbReference>
<dbReference type="CDD" id="cd01335">
    <property type="entry name" value="Radical_SAM"/>
    <property type="match status" value="1"/>
</dbReference>
<proteinExistence type="predicted"/>
<sequence length="495" mass="58142">MDFLLVDPPHKIWEFLRAWVPSPACLQLAAYIENDFQMEFLDCTIQQNPWRDLEEKVKRLRPDVVGISNICTYFLNDTMNAARLVKEASPDSIVIVGGGQPSLIPEELLRKCRAIDYICVGEGEITLHEFLGCIVKRQDVAKIKGLAFLDEKGAFVFTGQRPLIADLDTLPMPAYHLYNMEHPYIGLPSESERGFLVNFARGCSYDCTFCSEAVFWQNKWRTRSPKKIAEEMEILKDRYNRDTFYVGDNIFNLTREKGEGFIREMTARRTGQNFWLQSRSNLIIRDQDLMEGFRDAGVYQFMLGIEHSRQNLLDGVNKRITARENEEAMKILKKHGFMVMATLIIGLWEETSKDRMDLMNFLRPYVDHLGLNVVTPYPGTEYYKEMKRLGRIRTDDYSRYDQIQAIMPTREEPDISKITEEHISLMRKYYWQPKEVLKAFFSRNKILRHHHRHFLGIGITAFKHEVFGSPMWQQETYQQFEDYIKERGYPLEERP</sequence>
<reference evidence="10" key="1">
    <citation type="submission" date="2018-01" db="EMBL/GenBank/DDBJ databases">
        <authorList>
            <person name="Regsiter A."/>
            <person name="William W."/>
        </authorList>
    </citation>
    <scope>NUCLEOTIDE SEQUENCE</scope>
    <source>
        <strain evidence="10">TRIP AH-1</strain>
    </source>
</reference>
<feature type="domain" description="Radical SAM core" evidence="9">
    <location>
        <begin position="189"/>
        <end position="410"/>
    </location>
</feature>
<dbReference type="SUPFAM" id="SSF52242">
    <property type="entry name" value="Cobalamin (vitamin B12)-binding domain"/>
    <property type="match status" value="1"/>
</dbReference>
<dbReference type="Pfam" id="PF02310">
    <property type="entry name" value="B12-binding"/>
    <property type="match status" value="1"/>
</dbReference>
<dbReference type="SFLD" id="SFLDS00029">
    <property type="entry name" value="Radical_SAM"/>
    <property type="match status" value="1"/>
</dbReference>
<evidence type="ECO:0000256" key="7">
    <source>
        <dbReference type="ARBA" id="ARBA00023014"/>
    </source>
</evidence>
<dbReference type="SUPFAM" id="SSF102114">
    <property type="entry name" value="Radical SAM enzymes"/>
    <property type="match status" value="1"/>
</dbReference>
<evidence type="ECO:0000256" key="2">
    <source>
        <dbReference type="ARBA" id="ARBA00022603"/>
    </source>
</evidence>
<evidence type="ECO:0000256" key="5">
    <source>
        <dbReference type="ARBA" id="ARBA00022723"/>
    </source>
</evidence>
<evidence type="ECO:0000259" key="9">
    <source>
        <dbReference type="PROSITE" id="PS51918"/>
    </source>
</evidence>
<feature type="domain" description="B12-binding" evidence="8">
    <location>
        <begin position="1"/>
        <end position="141"/>
    </location>
</feature>
<dbReference type="InterPro" id="IPR006638">
    <property type="entry name" value="Elp3/MiaA/NifB-like_rSAM"/>
</dbReference>
<dbReference type="EMBL" id="OJIN01000235">
    <property type="protein sequence ID" value="SPD76302.1"/>
    <property type="molecule type" value="Genomic_DNA"/>
</dbReference>
<dbReference type="InterPro" id="IPR006158">
    <property type="entry name" value="Cobalamin-bd"/>
</dbReference>
<dbReference type="InterPro" id="IPR058240">
    <property type="entry name" value="rSAM_sf"/>
</dbReference>
<dbReference type="GO" id="GO:0051539">
    <property type="term" value="F:4 iron, 4 sulfur cluster binding"/>
    <property type="evidence" value="ECO:0007669"/>
    <property type="project" value="UniProtKB-KW"/>
</dbReference>
<dbReference type="SMART" id="SM00729">
    <property type="entry name" value="Elp3"/>
    <property type="match status" value="1"/>
</dbReference>
<organism evidence="10">
    <name type="scientific">uncultured Desulfobacterium sp</name>
    <dbReference type="NCBI Taxonomy" id="201089"/>
    <lineage>
        <taxon>Bacteria</taxon>
        <taxon>Pseudomonadati</taxon>
        <taxon>Thermodesulfobacteriota</taxon>
        <taxon>Desulfobacteria</taxon>
        <taxon>Desulfobacterales</taxon>
        <taxon>Desulfobacteriaceae</taxon>
        <taxon>Desulfobacterium</taxon>
        <taxon>environmental samples</taxon>
    </lineage>
</organism>
<dbReference type="Gene3D" id="3.80.30.20">
    <property type="entry name" value="tm_1862 like domain"/>
    <property type="match status" value="1"/>
</dbReference>
<dbReference type="SFLD" id="SFLDG01123">
    <property type="entry name" value="methyltransferase_(Class_B)"/>
    <property type="match status" value="1"/>
</dbReference>
<keyword evidence="5" id="KW-0479">Metal-binding</keyword>
<dbReference type="InterPro" id="IPR034466">
    <property type="entry name" value="Methyltransferase_Class_B"/>
</dbReference>
<keyword evidence="4" id="KW-0949">S-adenosyl-L-methionine</keyword>
<comment type="cofactor">
    <cofactor evidence="1">
        <name>[4Fe-4S] cluster</name>
        <dbReference type="ChEBI" id="CHEBI:49883"/>
    </cofactor>
</comment>
<keyword evidence="7" id="KW-0411">Iron-sulfur</keyword>
<name>A0A445N3K4_9BACT</name>
<dbReference type="PROSITE" id="PS51918">
    <property type="entry name" value="RADICAL_SAM"/>
    <property type="match status" value="1"/>
</dbReference>
<dbReference type="CDD" id="cd02068">
    <property type="entry name" value="radical_SAM_B12_BD"/>
    <property type="match status" value="1"/>
</dbReference>
<evidence type="ECO:0000259" key="8">
    <source>
        <dbReference type="PROSITE" id="PS51332"/>
    </source>
</evidence>
<dbReference type="GO" id="GO:0031419">
    <property type="term" value="F:cobalamin binding"/>
    <property type="evidence" value="ECO:0007669"/>
    <property type="project" value="InterPro"/>
</dbReference>
<evidence type="ECO:0000256" key="6">
    <source>
        <dbReference type="ARBA" id="ARBA00023004"/>
    </source>
</evidence>
<dbReference type="InterPro" id="IPR023404">
    <property type="entry name" value="rSAM_horseshoe"/>
</dbReference>
<keyword evidence="6" id="KW-0408">Iron</keyword>
<gene>
    <name evidence="10" type="ORF">PITCH_A890011</name>
</gene>
<keyword evidence="3" id="KW-0808">Transferase</keyword>
<evidence type="ECO:0000256" key="4">
    <source>
        <dbReference type="ARBA" id="ARBA00022691"/>
    </source>
</evidence>
<dbReference type="Pfam" id="PF04055">
    <property type="entry name" value="Radical_SAM"/>
    <property type="match status" value="1"/>
</dbReference>
<dbReference type="InterPro" id="IPR051198">
    <property type="entry name" value="BchE-like"/>
</dbReference>
<keyword evidence="2" id="KW-0489">Methyltransferase</keyword>
<dbReference type="Gene3D" id="3.40.50.280">
    <property type="entry name" value="Cobalamin-binding domain"/>
    <property type="match status" value="1"/>
</dbReference>
<dbReference type="GO" id="GO:0003824">
    <property type="term" value="F:catalytic activity"/>
    <property type="evidence" value="ECO:0007669"/>
    <property type="project" value="InterPro"/>
</dbReference>
<protein>
    <submittedName>
        <fullName evidence="10">Putative Fe-S oxidoreductase</fullName>
    </submittedName>
</protein>
<evidence type="ECO:0000313" key="10">
    <source>
        <dbReference type="EMBL" id="SPD76302.1"/>
    </source>
</evidence>
<dbReference type="SFLD" id="SFLDG01082">
    <property type="entry name" value="B12-binding_domain_containing"/>
    <property type="match status" value="1"/>
</dbReference>
<dbReference type="PROSITE" id="PS51332">
    <property type="entry name" value="B12_BINDING"/>
    <property type="match status" value="1"/>
</dbReference>
<dbReference type="AlphaFoldDB" id="A0A445N3K4"/>
<dbReference type="PANTHER" id="PTHR43409">
    <property type="entry name" value="ANAEROBIC MAGNESIUM-PROTOPORPHYRIN IX MONOMETHYL ESTER CYCLASE-RELATED"/>
    <property type="match status" value="1"/>
</dbReference>
<dbReference type="GO" id="GO:0046872">
    <property type="term" value="F:metal ion binding"/>
    <property type="evidence" value="ECO:0007669"/>
    <property type="project" value="UniProtKB-KW"/>
</dbReference>
<dbReference type="InterPro" id="IPR007197">
    <property type="entry name" value="rSAM"/>
</dbReference>